<dbReference type="PROSITE" id="PS50072">
    <property type="entry name" value="CSA_PPIASE_2"/>
    <property type="match status" value="1"/>
</dbReference>
<dbReference type="InterPro" id="IPR020892">
    <property type="entry name" value="Cyclophilin-type_PPIase_CS"/>
</dbReference>
<dbReference type="AlphaFoldDB" id="A0A1G5QPC5"/>
<dbReference type="CDD" id="cd01920">
    <property type="entry name" value="cyclophilin_EcCYP_like"/>
    <property type="match status" value="1"/>
</dbReference>
<dbReference type="Gene3D" id="2.40.100.10">
    <property type="entry name" value="Cyclophilin-like"/>
    <property type="match status" value="1"/>
</dbReference>
<keyword evidence="8" id="KW-1185">Reference proteome</keyword>
<comment type="function">
    <text evidence="1 5">PPIases accelerate the folding of proteins. It catalyzes the cis-trans isomerization of proline imidic peptide bonds in oligopeptides.</text>
</comment>
<dbReference type="Pfam" id="PF00160">
    <property type="entry name" value="Pro_isomerase"/>
    <property type="match status" value="1"/>
</dbReference>
<dbReference type="OrthoDB" id="9807797at2"/>
<dbReference type="PANTHER" id="PTHR43246">
    <property type="entry name" value="PEPTIDYL-PROLYL CIS-TRANS ISOMERASE CYP38, CHLOROPLASTIC"/>
    <property type="match status" value="1"/>
</dbReference>
<accession>A0A1G5QPC5</accession>
<dbReference type="EC" id="5.2.1.8" evidence="5"/>
<dbReference type="SUPFAM" id="SSF50891">
    <property type="entry name" value="Cyclophilin-like"/>
    <property type="match status" value="1"/>
</dbReference>
<protein>
    <recommendedName>
        <fullName evidence="5">Peptidyl-prolyl cis-trans isomerase</fullName>
        <shortName evidence="5">PPIase</shortName>
        <ecNumber evidence="5">5.2.1.8</ecNumber>
    </recommendedName>
</protein>
<dbReference type="InterPro" id="IPR044665">
    <property type="entry name" value="E_coli_cyclophilin_A-like"/>
</dbReference>
<dbReference type="InterPro" id="IPR029000">
    <property type="entry name" value="Cyclophilin-like_dom_sf"/>
</dbReference>
<evidence type="ECO:0000259" key="6">
    <source>
        <dbReference type="PROSITE" id="PS50072"/>
    </source>
</evidence>
<comment type="catalytic activity">
    <reaction evidence="5">
        <text>[protein]-peptidylproline (omega=180) = [protein]-peptidylproline (omega=0)</text>
        <dbReference type="Rhea" id="RHEA:16237"/>
        <dbReference type="Rhea" id="RHEA-COMP:10747"/>
        <dbReference type="Rhea" id="RHEA-COMP:10748"/>
        <dbReference type="ChEBI" id="CHEBI:83833"/>
        <dbReference type="ChEBI" id="CHEBI:83834"/>
        <dbReference type="EC" id="5.2.1.8"/>
    </reaction>
</comment>
<dbReference type="GO" id="GO:0003755">
    <property type="term" value="F:peptidyl-prolyl cis-trans isomerase activity"/>
    <property type="evidence" value="ECO:0007669"/>
    <property type="project" value="UniProtKB-UniRule"/>
</dbReference>
<dbReference type="InterPro" id="IPR002130">
    <property type="entry name" value="Cyclophilin-type_PPIase_dom"/>
</dbReference>
<keyword evidence="5" id="KW-0732">Signal</keyword>
<proteinExistence type="inferred from homology"/>
<dbReference type="RefSeq" id="WP_092997699.1">
    <property type="nucleotide sequence ID" value="NZ_FMWD01000007.1"/>
</dbReference>
<name>A0A1G5QPC5_9GAMM</name>
<dbReference type="InterPro" id="IPR024936">
    <property type="entry name" value="Cyclophilin-type_PPIase"/>
</dbReference>
<evidence type="ECO:0000256" key="1">
    <source>
        <dbReference type="ARBA" id="ARBA00002388"/>
    </source>
</evidence>
<dbReference type="PIRSF" id="PIRSF001467">
    <property type="entry name" value="Peptidylpro_ismrse"/>
    <property type="match status" value="1"/>
</dbReference>
<evidence type="ECO:0000256" key="2">
    <source>
        <dbReference type="ARBA" id="ARBA00007365"/>
    </source>
</evidence>
<keyword evidence="3 5" id="KW-0697">Rotamase</keyword>
<feature type="chain" id="PRO_5011328917" description="Peptidyl-prolyl cis-trans isomerase" evidence="5">
    <location>
        <begin position="21"/>
        <end position="193"/>
    </location>
</feature>
<evidence type="ECO:0000256" key="4">
    <source>
        <dbReference type="ARBA" id="ARBA00023235"/>
    </source>
</evidence>
<keyword evidence="4 5" id="KW-0413">Isomerase</keyword>
<dbReference type="GO" id="GO:0006457">
    <property type="term" value="P:protein folding"/>
    <property type="evidence" value="ECO:0007669"/>
    <property type="project" value="InterPro"/>
</dbReference>
<sequence length="193" mass="21340">MKRLLTGLLLCAFLSTASAAADTQSRVEMETSKGKIVLELYPEKAPETVENFLRYAEDGFFDGTIFHRVIQGFMIQGGGFTPDMQRKPTRAPVVNEADNGLSNETGTIAMARTSDPHSATSQFFINVSDNRPLDFTGRTPRGWGYTVFGRVVEGMDVVKQIENSATTIRNGHRDVPEDNVIIEKVSRINHASQ</sequence>
<feature type="signal peptide" evidence="5">
    <location>
        <begin position="1"/>
        <end position="20"/>
    </location>
</feature>
<dbReference type="PRINTS" id="PR00153">
    <property type="entry name" value="CSAPPISMRASE"/>
</dbReference>
<evidence type="ECO:0000313" key="7">
    <source>
        <dbReference type="EMBL" id="SCZ63695.1"/>
    </source>
</evidence>
<gene>
    <name evidence="7" type="ORF">SAMN03097708_02533</name>
</gene>
<organism evidence="7 8">
    <name type="scientific">Thiohalomonas denitrificans</name>
    <dbReference type="NCBI Taxonomy" id="415747"/>
    <lineage>
        <taxon>Bacteria</taxon>
        <taxon>Pseudomonadati</taxon>
        <taxon>Pseudomonadota</taxon>
        <taxon>Gammaproteobacteria</taxon>
        <taxon>Thiohalomonadales</taxon>
        <taxon>Thiohalomonadaceae</taxon>
        <taxon>Thiohalomonas</taxon>
    </lineage>
</organism>
<comment type="similarity">
    <text evidence="2 5">Belongs to the cyclophilin-type PPIase family.</text>
</comment>
<feature type="domain" description="PPIase cyclophilin-type" evidence="6">
    <location>
        <begin position="34"/>
        <end position="187"/>
    </location>
</feature>
<evidence type="ECO:0000256" key="3">
    <source>
        <dbReference type="ARBA" id="ARBA00023110"/>
    </source>
</evidence>
<evidence type="ECO:0000256" key="5">
    <source>
        <dbReference type="RuleBase" id="RU363019"/>
    </source>
</evidence>
<dbReference type="EMBL" id="FMWD01000007">
    <property type="protein sequence ID" value="SCZ63695.1"/>
    <property type="molecule type" value="Genomic_DNA"/>
</dbReference>
<reference evidence="7 8" key="1">
    <citation type="submission" date="2016-10" db="EMBL/GenBank/DDBJ databases">
        <authorList>
            <person name="de Groot N.N."/>
        </authorList>
    </citation>
    <scope>NUCLEOTIDE SEQUENCE [LARGE SCALE GENOMIC DNA]</scope>
    <source>
        <strain evidence="7 8">HLD2</strain>
    </source>
</reference>
<dbReference type="Proteomes" id="UP000199648">
    <property type="component" value="Unassembled WGS sequence"/>
</dbReference>
<evidence type="ECO:0000313" key="8">
    <source>
        <dbReference type="Proteomes" id="UP000199648"/>
    </source>
</evidence>
<dbReference type="PROSITE" id="PS00170">
    <property type="entry name" value="CSA_PPIASE_1"/>
    <property type="match status" value="1"/>
</dbReference>
<dbReference type="STRING" id="415747.SAMN03097708_02533"/>